<organism evidence="2">
    <name type="scientific">uncultured Sulfurovum sp</name>
    <dbReference type="NCBI Taxonomy" id="269237"/>
    <lineage>
        <taxon>Bacteria</taxon>
        <taxon>Pseudomonadati</taxon>
        <taxon>Campylobacterota</taxon>
        <taxon>Epsilonproteobacteria</taxon>
        <taxon>Campylobacterales</taxon>
        <taxon>Sulfurovaceae</taxon>
        <taxon>Sulfurovum</taxon>
        <taxon>environmental samples</taxon>
    </lineage>
</organism>
<sequence length="307" mass="34523">MKKTSIIFGLFLILGITASVASTANNQVFSVDNTDGKITAQSIEEAFNSTKMTVQVNNNMNSIFEKRYKKTHHKSYNLAIFTHDASITKLMKKYPSIGRITPLSMSIYSDDAKKTINISTLSLQGMARITNIPADNPELIAYAKTLDEALHKALPKGAYIAKDMNQKSTDKKIVTTFTTELELEDGDTYSDAKDAFKEEFESEISSAGYLVPKSYSFQDETYDFFDTYSIIRFNAIFPVSKEHPDAGSYAPFSLVIYKKKGEETTYIEFPSITNWVNDLGIKDAETLKEVEKTQNMIAEILEELTEE</sequence>
<protein>
    <recommendedName>
        <fullName evidence="3">DUF302 domain-containing protein</fullName>
    </recommendedName>
</protein>
<name>A0A6S6T1F4_9BACT</name>
<dbReference type="SUPFAM" id="SSF103247">
    <property type="entry name" value="TT1751-like"/>
    <property type="match status" value="2"/>
</dbReference>
<proteinExistence type="predicted"/>
<feature type="chain" id="PRO_5027881644" description="DUF302 domain-containing protein" evidence="1">
    <location>
        <begin position="22"/>
        <end position="307"/>
    </location>
</feature>
<evidence type="ECO:0000256" key="1">
    <source>
        <dbReference type="SAM" id="SignalP"/>
    </source>
</evidence>
<dbReference type="Gene3D" id="3.30.310.70">
    <property type="entry name" value="TT1751-like domain"/>
    <property type="match status" value="2"/>
</dbReference>
<dbReference type="AlphaFoldDB" id="A0A6S6T1F4"/>
<feature type="signal peptide" evidence="1">
    <location>
        <begin position="1"/>
        <end position="21"/>
    </location>
</feature>
<accession>A0A6S6T1F4</accession>
<dbReference type="EMBL" id="CACVAS010000058">
    <property type="protein sequence ID" value="CAA6810497.1"/>
    <property type="molecule type" value="Genomic_DNA"/>
</dbReference>
<gene>
    <name evidence="2" type="ORF">HELGO_WM71</name>
</gene>
<evidence type="ECO:0008006" key="3">
    <source>
        <dbReference type="Google" id="ProtNLM"/>
    </source>
</evidence>
<dbReference type="InterPro" id="IPR035923">
    <property type="entry name" value="TT1751-like_sf"/>
</dbReference>
<keyword evidence="1" id="KW-0732">Signal</keyword>
<reference evidence="2" key="1">
    <citation type="submission" date="2020-01" db="EMBL/GenBank/DDBJ databases">
        <authorList>
            <person name="Meier V. D."/>
            <person name="Meier V D."/>
        </authorList>
    </citation>
    <scope>NUCLEOTIDE SEQUENCE</scope>
    <source>
        <strain evidence="2">HLG_WM_MAG_01</strain>
    </source>
</reference>
<evidence type="ECO:0000313" key="2">
    <source>
        <dbReference type="EMBL" id="CAA6810497.1"/>
    </source>
</evidence>